<dbReference type="PROSITE" id="PS51671">
    <property type="entry name" value="ACT"/>
    <property type="match status" value="1"/>
</dbReference>
<dbReference type="CDD" id="cd04901">
    <property type="entry name" value="ACT_3PGDH"/>
    <property type="match status" value="1"/>
</dbReference>
<dbReference type="UniPathway" id="UPA00135">
    <property type="reaction ID" value="UER00196"/>
</dbReference>
<dbReference type="InterPro" id="IPR029752">
    <property type="entry name" value="D-isomer_DH_CS1"/>
</dbReference>
<evidence type="ECO:0000256" key="4">
    <source>
        <dbReference type="ARBA" id="ARBA00013001"/>
    </source>
</evidence>
<evidence type="ECO:0000256" key="6">
    <source>
        <dbReference type="ARBA" id="ARBA00021582"/>
    </source>
</evidence>
<feature type="domain" description="ACT" evidence="13">
    <location>
        <begin position="325"/>
        <end position="393"/>
    </location>
</feature>
<comment type="function">
    <text evidence="1">Catalyzes the reversible oxidation of 3-phospho-D-glycerate to 3-phosphonooxypyruvate, the first step of the phosphorylated L-serine biosynthesis pathway. Also catalyzes the reversible oxidation of 2-hydroxyglutarate to 2-oxoglutarate.</text>
</comment>
<keyword evidence="8" id="KW-0520">NAD</keyword>
<dbReference type="InterPro" id="IPR002912">
    <property type="entry name" value="ACT_dom"/>
</dbReference>
<comment type="caution">
    <text evidence="14">The sequence shown here is derived from an EMBL/GenBank/DDBJ whole genome shotgun (WGS) entry which is preliminary data.</text>
</comment>
<accession>A0A2A5B216</accession>
<proteinExistence type="inferred from homology"/>
<dbReference type="Proteomes" id="UP000218327">
    <property type="component" value="Unassembled WGS sequence"/>
</dbReference>
<evidence type="ECO:0000256" key="8">
    <source>
        <dbReference type="ARBA" id="ARBA00023027"/>
    </source>
</evidence>
<dbReference type="EC" id="1.1.1.399" evidence="4"/>
<dbReference type="PANTHER" id="PTHR42938">
    <property type="entry name" value="FORMATE DEHYDROGENASE 1"/>
    <property type="match status" value="1"/>
</dbReference>
<comment type="catalytic activity">
    <reaction evidence="10">
        <text>(R)-2-hydroxyglutarate + NAD(+) = 2-oxoglutarate + NADH + H(+)</text>
        <dbReference type="Rhea" id="RHEA:49612"/>
        <dbReference type="ChEBI" id="CHEBI:15378"/>
        <dbReference type="ChEBI" id="CHEBI:15801"/>
        <dbReference type="ChEBI" id="CHEBI:16810"/>
        <dbReference type="ChEBI" id="CHEBI:57540"/>
        <dbReference type="ChEBI" id="CHEBI:57945"/>
        <dbReference type="EC" id="1.1.1.399"/>
    </reaction>
</comment>
<dbReference type="InterPro" id="IPR036291">
    <property type="entry name" value="NAD(P)-bd_dom_sf"/>
</dbReference>
<evidence type="ECO:0000256" key="10">
    <source>
        <dbReference type="ARBA" id="ARBA00048126"/>
    </source>
</evidence>
<dbReference type="Pfam" id="PF00389">
    <property type="entry name" value="2-Hacid_dh"/>
    <property type="match status" value="1"/>
</dbReference>
<dbReference type="PANTHER" id="PTHR42938:SF47">
    <property type="entry name" value="HYDROXYPYRUVATE REDUCTASE"/>
    <property type="match status" value="1"/>
</dbReference>
<evidence type="ECO:0000313" key="14">
    <source>
        <dbReference type="EMBL" id="PCJ25594.1"/>
    </source>
</evidence>
<dbReference type="SUPFAM" id="SSF51735">
    <property type="entry name" value="NAD(P)-binding Rossmann-fold domains"/>
    <property type="match status" value="1"/>
</dbReference>
<gene>
    <name evidence="14" type="ORF">COA96_07160</name>
</gene>
<evidence type="ECO:0000256" key="2">
    <source>
        <dbReference type="ARBA" id="ARBA00005216"/>
    </source>
</evidence>
<dbReference type="EC" id="1.1.1.95" evidence="5"/>
<evidence type="ECO:0000313" key="15">
    <source>
        <dbReference type="Proteomes" id="UP000218327"/>
    </source>
</evidence>
<dbReference type="SUPFAM" id="SSF52283">
    <property type="entry name" value="Formate/glycerate dehydrogenase catalytic domain-like"/>
    <property type="match status" value="1"/>
</dbReference>
<dbReference type="EMBL" id="NVVJ01000016">
    <property type="protein sequence ID" value="PCJ25594.1"/>
    <property type="molecule type" value="Genomic_DNA"/>
</dbReference>
<sequence length="393" mass="42129">MYKIQTFNQISERGLERLPSQQYQVGPDVSDADAILLRSHKLDAEAIGEGLKAVARAGAGTNNVPVATCTEKGVVVFNTPGANANAVKELVLCGLLLASRGIIRGINFASTQSDITDYAELAKLMEQEKKKFKGSEIAGKTLGVIGLGAIGSMVAEMAIGQGMKVLGYDPALSVDAAWRLPSKVKRKESIAALIASSDFISLHLPVLDSTRGLINKEMFDAMGEGTCLVNFARDEIVDSEALLEALESGNLSKYVSDFPRPELMGRDDVISMPHIGASTSEAEENCAIMGADQLMDFLENGNIKNSVNFPNLSLDRAENAAEGTRLAICNRNVPNMLGQILSLLADQNINVIDMINKSRDDIAYNLIDLEVAPSADTVSSILNIDDVIKVTQL</sequence>
<evidence type="ECO:0000256" key="5">
    <source>
        <dbReference type="ARBA" id="ARBA00013143"/>
    </source>
</evidence>
<reference evidence="15" key="1">
    <citation type="submission" date="2017-08" db="EMBL/GenBank/DDBJ databases">
        <title>A dynamic microbial community with high functional redundancy inhabits the cold, oxic subseafloor aquifer.</title>
        <authorList>
            <person name="Tully B.J."/>
            <person name="Wheat C.G."/>
            <person name="Glazer B.T."/>
            <person name="Huber J.A."/>
        </authorList>
    </citation>
    <scope>NUCLEOTIDE SEQUENCE [LARGE SCALE GENOMIC DNA]</scope>
</reference>
<dbReference type="GO" id="GO:0004617">
    <property type="term" value="F:phosphoglycerate dehydrogenase activity"/>
    <property type="evidence" value="ECO:0007669"/>
    <property type="project" value="UniProtKB-EC"/>
</dbReference>
<dbReference type="AlphaFoldDB" id="A0A2A5B216"/>
<dbReference type="GO" id="GO:0051287">
    <property type="term" value="F:NAD binding"/>
    <property type="evidence" value="ECO:0007669"/>
    <property type="project" value="InterPro"/>
</dbReference>
<evidence type="ECO:0000256" key="11">
    <source>
        <dbReference type="ARBA" id="ARBA00048731"/>
    </source>
</evidence>
<evidence type="ECO:0000256" key="9">
    <source>
        <dbReference type="ARBA" id="ARBA00030455"/>
    </source>
</evidence>
<evidence type="ECO:0000256" key="1">
    <source>
        <dbReference type="ARBA" id="ARBA00003800"/>
    </source>
</evidence>
<dbReference type="InterPro" id="IPR029753">
    <property type="entry name" value="D-isomer_DH_CS"/>
</dbReference>
<evidence type="ECO:0000256" key="12">
    <source>
        <dbReference type="RuleBase" id="RU003719"/>
    </source>
</evidence>
<dbReference type="PROSITE" id="PS00670">
    <property type="entry name" value="D_2_HYDROXYACID_DH_2"/>
    <property type="match status" value="1"/>
</dbReference>
<evidence type="ECO:0000256" key="3">
    <source>
        <dbReference type="ARBA" id="ARBA00005854"/>
    </source>
</evidence>
<dbReference type="InterPro" id="IPR006139">
    <property type="entry name" value="D-isomer_2_OHA_DH_cat_dom"/>
</dbReference>
<organism evidence="14 15">
    <name type="scientific">SAR86 cluster bacterium</name>
    <dbReference type="NCBI Taxonomy" id="2030880"/>
    <lineage>
        <taxon>Bacteria</taxon>
        <taxon>Pseudomonadati</taxon>
        <taxon>Pseudomonadota</taxon>
        <taxon>Gammaproteobacteria</taxon>
        <taxon>SAR86 cluster</taxon>
    </lineage>
</organism>
<dbReference type="InterPro" id="IPR006140">
    <property type="entry name" value="D-isomer_DH_NAD-bd"/>
</dbReference>
<dbReference type="SUPFAM" id="SSF55021">
    <property type="entry name" value="ACT-like"/>
    <property type="match status" value="1"/>
</dbReference>
<dbReference type="Gene3D" id="3.30.70.260">
    <property type="match status" value="1"/>
</dbReference>
<evidence type="ECO:0000256" key="7">
    <source>
        <dbReference type="ARBA" id="ARBA00023002"/>
    </source>
</evidence>
<dbReference type="PROSITE" id="PS00065">
    <property type="entry name" value="D_2_HYDROXYACID_DH_1"/>
    <property type="match status" value="1"/>
</dbReference>
<protein>
    <recommendedName>
        <fullName evidence="6">D-3-phosphoglycerate dehydrogenase</fullName>
        <ecNumber evidence="4">1.1.1.399</ecNumber>
        <ecNumber evidence="5">1.1.1.95</ecNumber>
    </recommendedName>
    <alternativeName>
        <fullName evidence="9">2-oxoglutarate reductase</fullName>
    </alternativeName>
</protein>
<name>A0A2A5B216_9GAMM</name>
<dbReference type="Gene3D" id="3.40.50.720">
    <property type="entry name" value="NAD(P)-binding Rossmann-like Domain"/>
    <property type="match status" value="2"/>
</dbReference>
<dbReference type="CDD" id="cd12174">
    <property type="entry name" value="PGDH_like_3"/>
    <property type="match status" value="1"/>
</dbReference>
<evidence type="ECO:0000259" key="13">
    <source>
        <dbReference type="PROSITE" id="PS51671"/>
    </source>
</evidence>
<comment type="pathway">
    <text evidence="2">Amino-acid biosynthesis; L-serine biosynthesis; L-serine from 3-phospho-D-glycerate: step 1/3.</text>
</comment>
<dbReference type="Pfam" id="PF02826">
    <property type="entry name" value="2-Hacid_dh_C"/>
    <property type="match status" value="1"/>
</dbReference>
<comment type="catalytic activity">
    <reaction evidence="11">
        <text>(2R)-3-phosphoglycerate + NAD(+) = 3-phosphooxypyruvate + NADH + H(+)</text>
        <dbReference type="Rhea" id="RHEA:12641"/>
        <dbReference type="ChEBI" id="CHEBI:15378"/>
        <dbReference type="ChEBI" id="CHEBI:18110"/>
        <dbReference type="ChEBI" id="CHEBI:57540"/>
        <dbReference type="ChEBI" id="CHEBI:57945"/>
        <dbReference type="ChEBI" id="CHEBI:58272"/>
        <dbReference type="EC" id="1.1.1.95"/>
    </reaction>
</comment>
<keyword evidence="7 12" id="KW-0560">Oxidoreductase</keyword>
<comment type="similarity">
    <text evidence="3 12">Belongs to the D-isomer specific 2-hydroxyacid dehydrogenase family.</text>
</comment>
<dbReference type="InterPro" id="IPR045865">
    <property type="entry name" value="ACT-like_dom_sf"/>
</dbReference>